<feature type="transmembrane region" description="Helical" evidence="9">
    <location>
        <begin position="6"/>
        <end position="36"/>
    </location>
</feature>
<keyword evidence="7 9" id="KW-1133">Transmembrane helix</keyword>
<evidence type="ECO:0000256" key="3">
    <source>
        <dbReference type="ARBA" id="ARBA00022448"/>
    </source>
</evidence>
<dbReference type="EMBL" id="JBJQND010000009">
    <property type="protein sequence ID" value="KAL3867286.1"/>
    <property type="molecule type" value="Genomic_DNA"/>
</dbReference>
<keyword evidence="3" id="KW-0813">Transport</keyword>
<proteinExistence type="inferred from homology"/>
<evidence type="ECO:0000256" key="4">
    <source>
        <dbReference type="ARBA" id="ARBA00022692"/>
    </source>
</evidence>
<gene>
    <name evidence="11" type="ORF">ACJMK2_044500</name>
</gene>
<dbReference type="SUPFAM" id="SSF90123">
    <property type="entry name" value="ABC transporter transmembrane region"/>
    <property type="match status" value="1"/>
</dbReference>
<dbReference type="AlphaFoldDB" id="A0ABD3W0U3"/>
<reference evidence="11 12" key="1">
    <citation type="submission" date="2024-11" db="EMBL/GenBank/DDBJ databases">
        <title>Chromosome-level genome assembly of the freshwater bivalve Anodonta woodiana.</title>
        <authorList>
            <person name="Chen X."/>
        </authorList>
    </citation>
    <scope>NUCLEOTIDE SEQUENCE [LARGE SCALE GENOMIC DNA]</scope>
    <source>
        <strain evidence="11">MN2024</strain>
        <tissue evidence="11">Gills</tissue>
    </source>
</reference>
<evidence type="ECO:0000256" key="1">
    <source>
        <dbReference type="ARBA" id="ARBA00004141"/>
    </source>
</evidence>
<dbReference type="GO" id="GO:0005524">
    <property type="term" value="F:ATP binding"/>
    <property type="evidence" value="ECO:0007669"/>
    <property type="project" value="UniProtKB-KW"/>
</dbReference>
<dbReference type="PANTHER" id="PTHR24223">
    <property type="entry name" value="ATP-BINDING CASSETTE SUB-FAMILY C"/>
    <property type="match status" value="1"/>
</dbReference>
<dbReference type="InterPro" id="IPR050173">
    <property type="entry name" value="ABC_transporter_C-like"/>
</dbReference>
<dbReference type="Gene3D" id="1.20.1560.10">
    <property type="entry name" value="ABC transporter type 1, transmembrane domain"/>
    <property type="match status" value="1"/>
</dbReference>
<name>A0ABD3W0U3_SINWO</name>
<evidence type="ECO:0000256" key="9">
    <source>
        <dbReference type="SAM" id="Phobius"/>
    </source>
</evidence>
<comment type="subcellular location">
    <subcellularLocation>
        <location evidence="1">Membrane</location>
        <topology evidence="1">Multi-pass membrane protein</topology>
    </subcellularLocation>
</comment>
<evidence type="ECO:0000313" key="12">
    <source>
        <dbReference type="Proteomes" id="UP001634394"/>
    </source>
</evidence>
<keyword evidence="8 9" id="KW-0472">Membrane</keyword>
<sequence>YSLMVISLVLTTCIINPWLLIPVLIMSLFLVMLRYYAMHTLRETKRIEAIARSPMYSHVSDTLVGIHTIRALGKRDQFIQEFDSLQNTHTSAWFIYLSSYRWFGIRSLFAVYIYFNMVMYIYLIVKH</sequence>
<keyword evidence="12" id="KW-1185">Reference proteome</keyword>
<evidence type="ECO:0000259" key="10">
    <source>
        <dbReference type="PROSITE" id="PS50929"/>
    </source>
</evidence>
<evidence type="ECO:0000256" key="2">
    <source>
        <dbReference type="ARBA" id="ARBA00009726"/>
    </source>
</evidence>
<keyword evidence="5" id="KW-0547">Nucleotide-binding</keyword>
<keyword evidence="6" id="KW-0067">ATP-binding</keyword>
<evidence type="ECO:0000313" key="11">
    <source>
        <dbReference type="EMBL" id="KAL3867286.1"/>
    </source>
</evidence>
<evidence type="ECO:0000256" key="6">
    <source>
        <dbReference type="ARBA" id="ARBA00022840"/>
    </source>
</evidence>
<keyword evidence="4 9" id="KW-0812">Transmembrane</keyword>
<feature type="non-terminal residue" evidence="11">
    <location>
        <position position="1"/>
    </location>
</feature>
<dbReference type="InterPro" id="IPR011527">
    <property type="entry name" value="ABC1_TM_dom"/>
</dbReference>
<organism evidence="11 12">
    <name type="scientific">Sinanodonta woodiana</name>
    <name type="common">Chinese pond mussel</name>
    <name type="synonym">Anodonta woodiana</name>
    <dbReference type="NCBI Taxonomy" id="1069815"/>
    <lineage>
        <taxon>Eukaryota</taxon>
        <taxon>Metazoa</taxon>
        <taxon>Spiralia</taxon>
        <taxon>Lophotrochozoa</taxon>
        <taxon>Mollusca</taxon>
        <taxon>Bivalvia</taxon>
        <taxon>Autobranchia</taxon>
        <taxon>Heteroconchia</taxon>
        <taxon>Palaeoheterodonta</taxon>
        <taxon>Unionida</taxon>
        <taxon>Unionoidea</taxon>
        <taxon>Unionidae</taxon>
        <taxon>Unioninae</taxon>
        <taxon>Sinanodonta</taxon>
    </lineage>
</organism>
<dbReference type="InterPro" id="IPR036640">
    <property type="entry name" value="ABC1_TM_sf"/>
</dbReference>
<evidence type="ECO:0000256" key="5">
    <source>
        <dbReference type="ARBA" id="ARBA00022741"/>
    </source>
</evidence>
<dbReference type="PROSITE" id="PS50929">
    <property type="entry name" value="ABC_TM1F"/>
    <property type="match status" value="1"/>
</dbReference>
<comment type="caution">
    <text evidence="11">The sequence shown here is derived from an EMBL/GenBank/DDBJ whole genome shotgun (WGS) entry which is preliminary data.</text>
</comment>
<feature type="transmembrane region" description="Helical" evidence="9">
    <location>
        <begin position="103"/>
        <end position="125"/>
    </location>
</feature>
<dbReference type="Proteomes" id="UP001634394">
    <property type="component" value="Unassembled WGS sequence"/>
</dbReference>
<dbReference type="PANTHER" id="PTHR24223:SF456">
    <property type="entry name" value="MULTIDRUG RESISTANCE-ASSOCIATED PROTEIN LETHAL(2)03659"/>
    <property type="match status" value="1"/>
</dbReference>
<evidence type="ECO:0000256" key="8">
    <source>
        <dbReference type="ARBA" id="ARBA00023136"/>
    </source>
</evidence>
<evidence type="ECO:0000256" key="7">
    <source>
        <dbReference type="ARBA" id="ARBA00022989"/>
    </source>
</evidence>
<accession>A0ABD3W0U3</accession>
<feature type="non-terminal residue" evidence="11">
    <location>
        <position position="127"/>
    </location>
</feature>
<dbReference type="Pfam" id="PF00664">
    <property type="entry name" value="ABC_membrane"/>
    <property type="match status" value="1"/>
</dbReference>
<protein>
    <recommendedName>
        <fullName evidence="10">ABC transmembrane type-1 domain-containing protein</fullName>
    </recommendedName>
</protein>
<comment type="similarity">
    <text evidence="2">Belongs to the ABC transporter superfamily. ABCC family. Conjugate transporter (TC 3.A.1.208) subfamily.</text>
</comment>
<dbReference type="GO" id="GO:0016020">
    <property type="term" value="C:membrane"/>
    <property type="evidence" value="ECO:0007669"/>
    <property type="project" value="UniProtKB-SubCell"/>
</dbReference>
<feature type="domain" description="ABC transmembrane type-1" evidence="10">
    <location>
        <begin position="1"/>
        <end position="127"/>
    </location>
</feature>